<evidence type="ECO:0008006" key="4">
    <source>
        <dbReference type="Google" id="ProtNLM"/>
    </source>
</evidence>
<protein>
    <recommendedName>
        <fullName evidence="4">COP9 signalosome complex subunit 12</fullName>
    </recommendedName>
</protein>
<gene>
    <name evidence="2" type="ORF">B0T18DRAFT_481733</name>
</gene>
<dbReference type="AlphaFoldDB" id="A0AA40K2I3"/>
<sequence>MALVVEFLTNIRNAVIDLNGVELGNYLLVENDVPEIYFRLAQDLRSSFPHNGSDALKKTVDKCLPIEDAAEGKGSPWPGFQAFMTRYLEYWRDVDFDNLVSLHANLSDLHASCANAFGHPVMGVTLLQTCLSLSESMSRLVIGLTSQPELMAKIRDGSADNDPDKSLVELTAETIQKIFTSCLGDRTSGRFAPPKGKKTHVYIFANLTLRLLFACGKSRFAVQMFTNLSASGPALSLYPASQRVTFLYNLGRFYFDFDHFYRAHMCLEEAYRQCPPAFQKHRRQILTFWIPSNILLGRFPSISLLQRPEAAGFYDIFVPICAAVRAGNFLAFQAAMTHNRDWLWAKGLYVTLFTRLKQLVWRSFTRRIFLLTWQQDQTAGGGEMVNKAAVLSLDHVVTAAQYVQKLLEGYVAQRPPTPRAPPSHVSRIYLRAVSNSAAGGTEPLLLAPPAGGRPRRLMPMEGLVFGNKRPELETVEPIVANLVYAGFLNGFIARQSGRFAVEGAKKAGGNAVRAGWPGAYQSVMERFREDYEVAVQRYNAGEGEPPGEMDDVPGWVRSQGGA</sequence>
<dbReference type="GO" id="GO:0003690">
    <property type="term" value="F:double-stranded DNA binding"/>
    <property type="evidence" value="ECO:0007669"/>
    <property type="project" value="InterPro"/>
</dbReference>
<organism evidence="2 3">
    <name type="scientific">Schizothecium vesticola</name>
    <dbReference type="NCBI Taxonomy" id="314040"/>
    <lineage>
        <taxon>Eukaryota</taxon>
        <taxon>Fungi</taxon>
        <taxon>Dikarya</taxon>
        <taxon>Ascomycota</taxon>
        <taxon>Pezizomycotina</taxon>
        <taxon>Sordariomycetes</taxon>
        <taxon>Sordariomycetidae</taxon>
        <taxon>Sordariales</taxon>
        <taxon>Schizotheciaceae</taxon>
        <taxon>Schizothecium</taxon>
    </lineage>
</organism>
<dbReference type="EMBL" id="JAUKUD010000005">
    <property type="protein sequence ID" value="KAK0743593.1"/>
    <property type="molecule type" value="Genomic_DNA"/>
</dbReference>
<keyword evidence="3" id="KW-1185">Reference proteome</keyword>
<feature type="region of interest" description="Disordered" evidence="1">
    <location>
        <begin position="540"/>
        <end position="562"/>
    </location>
</feature>
<dbReference type="Proteomes" id="UP001172155">
    <property type="component" value="Unassembled WGS sequence"/>
</dbReference>
<evidence type="ECO:0000313" key="2">
    <source>
        <dbReference type="EMBL" id="KAK0743593.1"/>
    </source>
</evidence>
<accession>A0AA40K2I3</accession>
<evidence type="ECO:0000313" key="3">
    <source>
        <dbReference type="Proteomes" id="UP001172155"/>
    </source>
</evidence>
<dbReference type="PANTHER" id="PTHR12732">
    <property type="entry name" value="UNCHARACTERIZED PROTEASOME COMPONENT REGION PCI-CONTAINING"/>
    <property type="match status" value="1"/>
</dbReference>
<evidence type="ECO:0000256" key="1">
    <source>
        <dbReference type="SAM" id="MobiDB-lite"/>
    </source>
</evidence>
<reference evidence="2" key="1">
    <citation type="submission" date="2023-06" db="EMBL/GenBank/DDBJ databases">
        <title>Genome-scale phylogeny and comparative genomics of the fungal order Sordariales.</title>
        <authorList>
            <consortium name="Lawrence Berkeley National Laboratory"/>
            <person name="Hensen N."/>
            <person name="Bonometti L."/>
            <person name="Westerberg I."/>
            <person name="Brannstrom I.O."/>
            <person name="Guillou S."/>
            <person name="Cros-Aarteil S."/>
            <person name="Calhoun S."/>
            <person name="Haridas S."/>
            <person name="Kuo A."/>
            <person name="Mondo S."/>
            <person name="Pangilinan J."/>
            <person name="Riley R."/>
            <person name="LaButti K."/>
            <person name="Andreopoulos B."/>
            <person name="Lipzen A."/>
            <person name="Chen C."/>
            <person name="Yanf M."/>
            <person name="Daum C."/>
            <person name="Ng V."/>
            <person name="Clum A."/>
            <person name="Steindorff A."/>
            <person name="Ohm R."/>
            <person name="Martin F."/>
            <person name="Silar P."/>
            <person name="Natvig D."/>
            <person name="Lalanne C."/>
            <person name="Gautier V."/>
            <person name="Ament-velasquez S.L."/>
            <person name="Kruys A."/>
            <person name="Hutchinson M.I."/>
            <person name="Powell A.J."/>
            <person name="Barry K."/>
            <person name="Miller A.N."/>
            <person name="Grigoriev I.V."/>
            <person name="Debuchy R."/>
            <person name="Gladieux P."/>
            <person name="Thoren M.H."/>
            <person name="Johannesson H."/>
        </authorList>
    </citation>
    <scope>NUCLEOTIDE SEQUENCE</scope>
    <source>
        <strain evidence="2">SMH3187-1</strain>
    </source>
</reference>
<proteinExistence type="predicted"/>
<dbReference type="InterPro" id="IPR045114">
    <property type="entry name" value="Csn12-like"/>
</dbReference>
<name>A0AA40K2I3_9PEZI</name>
<dbReference type="GO" id="GO:0003723">
    <property type="term" value="F:RNA binding"/>
    <property type="evidence" value="ECO:0007669"/>
    <property type="project" value="InterPro"/>
</dbReference>
<comment type="caution">
    <text evidence="2">The sequence shown here is derived from an EMBL/GenBank/DDBJ whole genome shotgun (WGS) entry which is preliminary data.</text>
</comment>
<dbReference type="SMART" id="SM00753">
    <property type="entry name" value="PAM"/>
    <property type="match status" value="1"/>
</dbReference>
<dbReference type="PANTHER" id="PTHR12732:SF8">
    <property type="entry name" value="NUCLEAR MRNA EXPORT PROTEIN THP1"/>
    <property type="match status" value="1"/>
</dbReference>